<keyword evidence="3" id="KW-1185">Reference proteome</keyword>
<reference evidence="2 3" key="1">
    <citation type="submission" date="2018-05" db="EMBL/GenBank/DDBJ databases">
        <title>Genomic Encyclopedia of Type Strains, Phase IV (KMG-IV): sequencing the most valuable type-strain genomes for metagenomic binning, comparative biology and taxonomic classification.</title>
        <authorList>
            <person name="Goeker M."/>
        </authorList>
    </citation>
    <scope>NUCLEOTIDE SEQUENCE [LARGE SCALE GENOMIC DNA]</scope>
    <source>
        <strain evidence="2 3">DSM 18773</strain>
    </source>
</reference>
<evidence type="ECO:0000313" key="3">
    <source>
        <dbReference type="Proteomes" id="UP000245634"/>
    </source>
</evidence>
<comment type="caution">
    <text evidence="2">The sequence shown here is derived from an EMBL/GenBank/DDBJ whole genome shotgun (WGS) entry which is preliminary data.</text>
</comment>
<feature type="domain" description="PilZ" evidence="1">
    <location>
        <begin position="12"/>
        <end position="118"/>
    </location>
</feature>
<dbReference type="GO" id="GO:0035438">
    <property type="term" value="F:cyclic-di-GMP binding"/>
    <property type="evidence" value="ECO:0007669"/>
    <property type="project" value="InterPro"/>
</dbReference>
<accession>A0A316DYD1</accession>
<gene>
    <name evidence="2" type="ORF">C7459_10356</name>
</gene>
<dbReference type="EMBL" id="QGGL01000003">
    <property type="protein sequence ID" value="PWK15520.1"/>
    <property type="molecule type" value="Genomic_DNA"/>
</dbReference>
<sequence>MLPQNNEQFNGRQYHRVDVRTPCRFRLRTLGNKTFRTGELLDGFIENLSGGGLSFISRRDLPDSEMLAWQFMIEFDTEVLNLLGRIVWKRTANGDTYYYGVQFLFTEHNDQQRLINMLNRFQIIRRIRERTTRNPLA</sequence>
<dbReference type="SUPFAM" id="SSF141371">
    <property type="entry name" value="PilZ domain-like"/>
    <property type="match status" value="1"/>
</dbReference>
<dbReference type="OrthoDB" id="2382373at2"/>
<dbReference type="AlphaFoldDB" id="A0A316DYD1"/>
<dbReference type="RefSeq" id="WP_109686644.1">
    <property type="nucleotide sequence ID" value="NZ_QGGL01000003.1"/>
</dbReference>
<dbReference type="Proteomes" id="UP000245634">
    <property type="component" value="Unassembled WGS sequence"/>
</dbReference>
<proteinExistence type="predicted"/>
<dbReference type="InterPro" id="IPR009875">
    <property type="entry name" value="PilZ_domain"/>
</dbReference>
<dbReference type="Gene3D" id="2.40.10.220">
    <property type="entry name" value="predicted glycosyltransferase like domains"/>
    <property type="match status" value="1"/>
</dbReference>
<evidence type="ECO:0000259" key="1">
    <source>
        <dbReference type="Pfam" id="PF07238"/>
    </source>
</evidence>
<organism evidence="2 3">
    <name type="scientific">Tumebacillus permanentifrigoris</name>
    <dbReference type="NCBI Taxonomy" id="378543"/>
    <lineage>
        <taxon>Bacteria</taxon>
        <taxon>Bacillati</taxon>
        <taxon>Bacillota</taxon>
        <taxon>Bacilli</taxon>
        <taxon>Bacillales</taxon>
        <taxon>Alicyclobacillaceae</taxon>
        <taxon>Tumebacillus</taxon>
    </lineage>
</organism>
<dbReference type="Pfam" id="PF07238">
    <property type="entry name" value="PilZ"/>
    <property type="match status" value="1"/>
</dbReference>
<evidence type="ECO:0000313" key="2">
    <source>
        <dbReference type="EMBL" id="PWK15520.1"/>
    </source>
</evidence>
<protein>
    <submittedName>
        <fullName evidence="2">PilZ domain-containing protein</fullName>
    </submittedName>
</protein>
<name>A0A316DYD1_9BACL</name>